<dbReference type="Proteomes" id="UP000515908">
    <property type="component" value="Chromosome 07"/>
</dbReference>
<evidence type="ECO:0000259" key="3">
    <source>
        <dbReference type="PROSITE" id="PS50033"/>
    </source>
</evidence>
<keyword evidence="5" id="KW-1185">Reference proteome</keyword>
<keyword evidence="1" id="KW-0175">Coiled coil</keyword>
<gene>
    <name evidence="4" type="ORF">ADEAN_000433500</name>
</gene>
<name>A0A7G2CD36_9TRYP</name>
<dbReference type="VEuPathDB" id="TriTrypDB:ADEAN_000433500"/>
<evidence type="ECO:0000313" key="4">
    <source>
        <dbReference type="EMBL" id="CAD2216857.1"/>
    </source>
</evidence>
<feature type="domain" description="UBX" evidence="3">
    <location>
        <begin position="229"/>
        <end position="308"/>
    </location>
</feature>
<dbReference type="Pfam" id="PF00789">
    <property type="entry name" value="UBX"/>
    <property type="match status" value="1"/>
</dbReference>
<evidence type="ECO:0000256" key="1">
    <source>
        <dbReference type="ARBA" id="ARBA00023054"/>
    </source>
</evidence>
<dbReference type="GO" id="GO:0005783">
    <property type="term" value="C:endoplasmic reticulum"/>
    <property type="evidence" value="ECO:0007669"/>
    <property type="project" value="TreeGrafter"/>
</dbReference>
<dbReference type="AlphaFoldDB" id="A0A7G2CD36"/>
<dbReference type="InterPro" id="IPR036249">
    <property type="entry name" value="Thioredoxin-like_sf"/>
</dbReference>
<dbReference type="Gene3D" id="3.10.20.90">
    <property type="entry name" value="Phosphatidylinositol 3-kinase Catalytic Subunit, Chain A, domain 1"/>
    <property type="match status" value="1"/>
</dbReference>
<proteinExistence type="predicted"/>
<sequence length="312" mass="35764">MSPFTDHIRHFYKEERIPFFEGTLAEAQTEAQVGVKYLLVYLHSPQNYNTKPFLKNVLASDAVVAQLSDDASVLIGMSVLEHEGRDLANAMHVTAFPAIIVFFKNRVLMKLQGEIEKPEEFLVEWQLCRERWDGAMAEEISFRAEKERREREIRESVEREEELERKDRELLARLAAEREEKNKAAEEKRKAEAAAKAEAEKQQRLEEERKKSVEAARRSVPPEPPATADANTIVQLSVRSLSGVSHVRRFLREEPVELLLRWARSLEDDDPTSELSFVTGFPPKALSWTTGMTFGEMKELCPRAAVIIRKAS</sequence>
<evidence type="ECO:0000313" key="5">
    <source>
        <dbReference type="Proteomes" id="UP000515908"/>
    </source>
</evidence>
<dbReference type="CDD" id="cd01767">
    <property type="entry name" value="UBX"/>
    <property type="match status" value="1"/>
</dbReference>
<dbReference type="InterPro" id="IPR001012">
    <property type="entry name" value="UBX_dom"/>
</dbReference>
<dbReference type="PROSITE" id="PS50033">
    <property type="entry name" value="UBX"/>
    <property type="match status" value="1"/>
</dbReference>
<organism evidence="4 5">
    <name type="scientific">Angomonas deanei</name>
    <dbReference type="NCBI Taxonomy" id="59799"/>
    <lineage>
        <taxon>Eukaryota</taxon>
        <taxon>Discoba</taxon>
        <taxon>Euglenozoa</taxon>
        <taxon>Kinetoplastea</taxon>
        <taxon>Metakinetoplastina</taxon>
        <taxon>Trypanosomatida</taxon>
        <taxon>Trypanosomatidae</taxon>
        <taxon>Strigomonadinae</taxon>
        <taxon>Angomonas</taxon>
    </lineage>
</organism>
<dbReference type="InterPro" id="IPR050730">
    <property type="entry name" value="UBX_domain-protein"/>
</dbReference>
<protein>
    <submittedName>
        <fullName evidence="4">UBX domain containing protein, putative</fullName>
    </submittedName>
</protein>
<dbReference type="InterPro" id="IPR029071">
    <property type="entry name" value="Ubiquitin-like_domsf"/>
</dbReference>
<dbReference type="GO" id="GO:0043130">
    <property type="term" value="F:ubiquitin binding"/>
    <property type="evidence" value="ECO:0007669"/>
    <property type="project" value="TreeGrafter"/>
</dbReference>
<evidence type="ECO:0000256" key="2">
    <source>
        <dbReference type="SAM" id="MobiDB-lite"/>
    </source>
</evidence>
<dbReference type="PANTHER" id="PTHR23322">
    <property type="entry name" value="FAS-ASSOCIATED PROTEIN"/>
    <property type="match status" value="1"/>
</dbReference>
<dbReference type="EMBL" id="LR877151">
    <property type="protein sequence ID" value="CAD2216857.1"/>
    <property type="molecule type" value="Genomic_DNA"/>
</dbReference>
<dbReference type="Gene3D" id="3.40.30.10">
    <property type="entry name" value="Glutaredoxin"/>
    <property type="match status" value="1"/>
</dbReference>
<dbReference type="SUPFAM" id="SSF54236">
    <property type="entry name" value="Ubiquitin-like"/>
    <property type="match status" value="1"/>
</dbReference>
<dbReference type="GO" id="GO:0036503">
    <property type="term" value="P:ERAD pathway"/>
    <property type="evidence" value="ECO:0007669"/>
    <property type="project" value="TreeGrafter"/>
</dbReference>
<dbReference type="SMART" id="SM00594">
    <property type="entry name" value="UAS"/>
    <property type="match status" value="1"/>
</dbReference>
<reference evidence="4 5" key="1">
    <citation type="submission" date="2020-08" db="EMBL/GenBank/DDBJ databases">
        <authorList>
            <person name="Newling K."/>
            <person name="Davey J."/>
            <person name="Forrester S."/>
        </authorList>
    </citation>
    <scope>NUCLEOTIDE SEQUENCE [LARGE SCALE GENOMIC DNA]</scope>
    <source>
        <strain evidence="5">Crithidia deanei Carvalho (ATCC PRA-265)</strain>
    </source>
</reference>
<dbReference type="InterPro" id="IPR006577">
    <property type="entry name" value="UAS"/>
</dbReference>
<dbReference type="PANTHER" id="PTHR23322:SF1">
    <property type="entry name" value="FAS-ASSOCIATED FACTOR 2"/>
    <property type="match status" value="1"/>
</dbReference>
<feature type="region of interest" description="Disordered" evidence="2">
    <location>
        <begin position="181"/>
        <end position="229"/>
    </location>
</feature>
<dbReference type="SUPFAM" id="SSF52833">
    <property type="entry name" value="Thioredoxin-like"/>
    <property type="match status" value="1"/>
</dbReference>
<feature type="compositionally biased region" description="Basic and acidic residues" evidence="2">
    <location>
        <begin position="181"/>
        <end position="217"/>
    </location>
</feature>
<accession>A0A7G2CD36</accession>